<evidence type="ECO:0000259" key="6">
    <source>
        <dbReference type="Pfam" id="PF02836"/>
    </source>
</evidence>
<dbReference type="Pfam" id="PF00703">
    <property type="entry name" value="Glyco_hydro_2"/>
    <property type="match status" value="1"/>
</dbReference>
<dbReference type="PANTHER" id="PTHR42732:SF1">
    <property type="entry name" value="BETA-MANNOSIDASE"/>
    <property type="match status" value="1"/>
</dbReference>
<dbReference type="GO" id="GO:0016787">
    <property type="term" value="F:hydrolase activity"/>
    <property type="evidence" value="ECO:0007669"/>
    <property type="project" value="UniProtKB-KW"/>
</dbReference>
<reference evidence="8 9" key="1">
    <citation type="submission" date="2023-09" db="EMBL/GenBank/DDBJ databases">
        <authorList>
            <person name="Rey-Velasco X."/>
        </authorList>
    </citation>
    <scope>NUCLEOTIDE SEQUENCE [LARGE SCALE GENOMIC DNA]</scope>
    <source>
        <strain evidence="8 9">F117</strain>
    </source>
</reference>
<name>A0ABU3D908_9FLAO</name>
<dbReference type="InterPro" id="IPR036156">
    <property type="entry name" value="Beta-gal/glucu_dom_sf"/>
</dbReference>
<dbReference type="InterPro" id="IPR006101">
    <property type="entry name" value="Glyco_hydro_2"/>
</dbReference>
<feature type="chain" id="PRO_5047062620" evidence="4">
    <location>
        <begin position="18"/>
        <end position="826"/>
    </location>
</feature>
<dbReference type="SUPFAM" id="SSF51445">
    <property type="entry name" value="(Trans)glycosidases"/>
    <property type="match status" value="1"/>
</dbReference>
<protein>
    <submittedName>
        <fullName evidence="8">Glycoside hydrolase family 2 TIM barrel-domain containing protein</fullName>
    </submittedName>
</protein>
<dbReference type="Gene3D" id="2.60.120.260">
    <property type="entry name" value="Galactose-binding domain-like"/>
    <property type="match status" value="1"/>
</dbReference>
<dbReference type="InterPro" id="IPR017853">
    <property type="entry name" value="GH"/>
</dbReference>
<keyword evidence="3" id="KW-0326">Glycosidase</keyword>
<dbReference type="InterPro" id="IPR006102">
    <property type="entry name" value="Ig-like_GH2"/>
</dbReference>
<feature type="domain" description="Glycosyl hydrolases family 2 sugar binding" evidence="7">
    <location>
        <begin position="56"/>
        <end position="154"/>
    </location>
</feature>
<dbReference type="PRINTS" id="PR00132">
    <property type="entry name" value="GLHYDRLASE2"/>
</dbReference>
<evidence type="ECO:0000259" key="7">
    <source>
        <dbReference type="Pfam" id="PF02837"/>
    </source>
</evidence>
<dbReference type="InterPro" id="IPR006104">
    <property type="entry name" value="Glyco_hydro_2_N"/>
</dbReference>
<dbReference type="InterPro" id="IPR013783">
    <property type="entry name" value="Ig-like_fold"/>
</dbReference>
<keyword evidence="4" id="KW-0732">Signal</keyword>
<evidence type="ECO:0000313" key="9">
    <source>
        <dbReference type="Proteomes" id="UP001262582"/>
    </source>
</evidence>
<organism evidence="8 9">
    <name type="scientific">Autumnicola musiva</name>
    <dbReference type="NCBI Taxonomy" id="3075589"/>
    <lineage>
        <taxon>Bacteria</taxon>
        <taxon>Pseudomonadati</taxon>
        <taxon>Bacteroidota</taxon>
        <taxon>Flavobacteriia</taxon>
        <taxon>Flavobacteriales</taxon>
        <taxon>Flavobacteriaceae</taxon>
        <taxon>Autumnicola</taxon>
    </lineage>
</organism>
<dbReference type="InterPro" id="IPR008979">
    <property type="entry name" value="Galactose-bd-like_sf"/>
</dbReference>
<dbReference type="Proteomes" id="UP001262582">
    <property type="component" value="Unassembled WGS sequence"/>
</dbReference>
<gene>
    <name evidence="8" type="ORF">RM539_15625</name>
</gene>
<sequence>MKNFPFFILFFSLTLFAQKTELKTWQFSSEKNPEVKQVNLPHTWNAEDAFDDEPGYWRGNGTYSKTIQIKDSSKVYYLHFNGANQEAKVFVNNKLAGEHQGGYTAFQVPVSSALKPGENKIRVELSNAHDETIPPLDADFTFYGGIYRKVWLVEENKVHFKKEAGTDAVKINPVMDENFNAKVQLSGGIENPEGEKLILKISLQNPEGKEVYSREENVAETLSTNFAVEHPALWSPAVPDLYNIRIAILNDASEQLDVYEHKIGFRKFKASAEGFQLNGEELKLIGVNRHQDWKGLGNAVPVEKQLQDMVNIKKMGANFLRLAHYPQDQEIYRAADSLGLILWSEIPVVNKVPVAEDYEAYEKNVLQMQREHIAQHYNNSSFIFIGYMNEIFIRMVFDNAEGEGKKAIIDHTLKLARKLENLTRELAPKHITVMAIHGNQIYNETGITSLPMVLGWNLYYGWYEGGIQDLGGFLDSEHKKFPKRPIIISEYGVGADARLHSNNPEKFDFTEEYQLLYHQGYLEQVLERDFVIGMTAWNFADFGSEFRGDAMPHINQKGLVNFDRSPKNIYYWYKAMLRPDEKFSRIYRDVPVHIDFSAEKELKIISNQQVIIKLNGIKTAEKKPEGGIVEVKLKLQEGSNSIEVLNRKNELEDQLDLVWQKPDFSAHDWLGINFGTNSYFMDNQCRQWIPASALEQLKISEGAKSIKSSTNIRNTEDDPLFQKGLSEVKNVEIEVPEGKYNVQLLFTNFGKDKALAYELNKKNADEETSEGGLKILLNGEMLEVKPMKEFHFNKKSLQINTESKIKIEATEETVFSISGISLKKIN</sequence>
<evidence type="ECO:0000256" key="4">
    <source>
        <dbReference type="SAM" id="SignalP"/>
    </source>
</evidence>
<feature type="domain" description="Glycoside hydrolase family 2 immunoglobulin-like beta-sandwich" evidence="5">
    <location>
        <begin position="169"/>
        <end position="266"/>
    </location>
</feature>
<feature type="domain" description="Glycoside hydrolase family 2 catalytic" evidence="6">
    <location>
        <begin position="273"/>
        <end position="575"/>
    </location>
</feature>
<dbReference type="EMBL" id="JAVRHK010000014">
    <property type="protein sequence ID" value="MDT0678013.1"/>
    <property type="molecule type" value="Genomic_DNA"/>
</dbReference>
<comment type="caution">
    <text evidence="8">The sequence shown here is derived from an EMBL/GenBank/DDBJ whole genome shotgun (WGS) entry which is preliminary data.</text>
</comment>
<dbReference type="SUPFAM" id="SSF49303">
    <property type="entry name" value="beta-Galactosidase/glucuronidase domain"/>
    <property type="match status" value="1"/>
</dbReference>
<feature type="signal peptide" evidence="4">
    <location>
        <begin position="1"/>
        <end position="17"/>
    </location>
</feature>
<keyword evidence="2 8" id="KW-0378">Hydrolase</keyword>
<dbReference type="Gene3D" id="3.20.20.80">
    <property type="entry name" value="Glycosidases"/>
    <property type="match status" value="1"/>
</dbReference>
<dbReference type="Pfam" id="PF02836">
    <property type="entry name" value="Glyco_hydro_2_C"/>
    <property type="match status" value="1"/>
</dbReference>
<comment type="similarity">
    <text evidence="1">Belongs to the glycosyl hydrolase 2 family.</text>
</comment>
<dbReference type="Gene3D" id="2.60.40.10">
    <property type="entry name" value="Immunoglobulins"/>
    <property type="match status" value="1"/>
</dbReference>
<dbReference type="RefSeq" id="WP_311504352.1">
    <property type="nucleotide sequence ID" value="NZ_JAVRHK010000014.1"/>
</dbReference>
<evidence type="ECO:0000256" key="3">
    <source>
        <dbReference type="ARBA" id="ARBA00023295"/>
    </source>
</evidence>
<evidence type="ECO:0000259" key="5">
    <source>
        <dbReference type="Pfam" id="PF00703"/>
    </source>
</evidence>
<dbReference type="InterPro" id="IPR051913">
    <property type="entry name" value="GH2_Domain-Containing"/>
</dbReference>
<dbReference type="Pfam" id="PF02837">
    <property type="entry name" value="Glyco_hydro_2_N"/>
    <property type="match status" value="1"/>
</dbReference>
<evidence type="ECO:0000256" key="1">
    <source>
        <dbReference type="ARBA" id="ARBA00007401"/>
    </source>
</evidence>
<dbReference type="SUPFAM" id="SSF49785">
    <property type="entry name" value="Galactose-binding domain-like"/>
    <property type="match status" value="1"/>
</dbReference>
<evidence type="ECO:0000256" key="2">
    <source>
        <dbReference type="ARBA" id="ARBA00022801"/>
    </source>
</evidence>
<evidence type="ECO:0000313" key="8">
    <source>
        <dbReference type="EMBL" id="MDT0678013.1"/>
    </source>
</evidence>
<proteinExistence type="inferred from homology"/>
<accession>A0ABU3D908</accession>
<keyword evidence="9" id="KW-1185">Reference proteome</keyword>
<dbReference type="InterPro" id="IPR006103">
    <property type="entry name" value="Glyco_hydro_2_cat"/>
</dbReference>
<dbReference type="PANTHER" id="PTHR42732">
    <property type="entry name" value="BETA-GALACTOSIDASE"/>
    <property type="match status" value="1"/>
</dbReference>